<organism evidence="4 5">
    <name type="scientific">Tritrichomonas foetus</name>
    <dbReference type="NCBI Taxonomy" id="1144522"/>
    <lineage>
        <taxon>Eukaryota</taxon>
        <taxon>Metamonada</taxon>
        <taxon>Parabasalia</taxon>
        <taxon>Tritrichomonadida</taxon>
        <taxon>Tritrichomonadidae</taxon>
        <taxon>Tritrichomonas</taxon>
    </lineage>
</organism>
<evidence type="ECO:0000256" key="1">
    <source>
        <dbReference type="ARBA" id="ARBA00006270"/>
    </source>
</evidence>
<dbReference type="NCBIfam" id="TIGR00231">
    <property type="entry name" value="small_GTP"/>
    <property type="match status" value="1"/>
</dbReference>
<dbReference type="AlphaFoldDB" id="A0A1J4JG01"/>
<dbReference type="Pfam" id="PF00071">
    <property type="entry name" value="Ras"/>
    <property type="match status" value="1"/>
</dbReference>
<evidence type="ECO:0000256" key="3">
    <source>
        <dbReference type="ARBA" id="ARBA00023134"/>
    </source>
</evidence>
<dbReference type="SUPFAM" id="SSF52540">
    <property type="entry name" value="P-loop containing nucleoside triphosphate hydrolases"/>
    <property type="match status" value="1"/>
</dbReference>
<dbReference type="GeneID" id="94845610"/>
<evidence type="ECO:0000313" key="4">
    <source>
        <dbReference type="EMBL" id="OHS97223.1"/>
    </source>
</evidence>
<dbReference type="SMART" id="SM00173">
    <property type="entry name" value="RAS"/>
    <property type="match status" value="1"/>
</dbReference>
<dbReference type="InterPro" id="IPR005225">
    <property type="entry name" value="Small_GTP-bd"/>
</dbReference>
<dbReference type="SMART" id="SM00175">
    <property type="entry name" value="RAB"/>
    <property type="match status" value="1"/>
</dbReference>
<dbReference type="CDD" id="cd00154">
    <property type="entry name" value="Rab"/>
    <property type="match status" value="1"/>
</dbReference>
<dbReference type="SMART" id="SM00174">
    <property type="entry name" value="RHO"/>
    <property type="match status" value="1"/>
</dbReference>
<accession>A0A1J4JG01</accession>
<sequence>MADDSLDLKIVFLGAASVGKTSLIHRYCNNRFQEDTINTIGAGFFTHSLKIDDTEFTLLLWDTSGEERFRSVAPSLLRGANGLVLVYDLTNPQSFSDVGIYLEMFLDTVVVDMGCELPVLLLGNKADLDDGTAVTDSTIEEFCEKNRIVLKNKVSAKSGLNVAESIEQLVHTIVTPGRAKDRQPLQLTPVPVNEKSSCC</sequence>
<dbReference type="GO" id="GO:0005525">
    <property type="term" value="F:GTP binding"/>
    <property type="evidence" value="ECO:0007669"/>
    <property type="project" value="UniProtKB-KW"/>
</dbReference>
<proteinExistence type="inferred from homology"/>
<evidence type="ECO:0000313" key="5">
    <source>
        <dbReference type="Proteomes" id="UP000179807"/>
    </source>
</evidence>
<comment type="similarity">
    <text evidence="1">Belongs to the small GTPase superfamily. Rab family.</text>
</comment>
<dbReference type="Gene3D" id="3.40.50.300">
    <property type="entry name" value="P-loop containing nucleotide triphosphate hydrolases"/>
    <property type="match status" value="1"/>
</dbReference>
<keyword evidence="2" id="KW-0547">Nucleotide-binding</keyword>
<dbReference type="PROSITE" id="PS51421">
    <property type="entry name" value="RAS"/>
    <property type="match status" value="1"/>
</dbReference>
<evidence type="ECO:0000256" key="2">
    <source>
        <dbReference type="ARBA" id="ARBA00022741"/>
    </source>
</evidence>
<dbReference type="OrthoDB" id="10258378at2759"/>
<dbReference type="GO" id="GO:0090385">
    <property type="term" value="P:phagosome-lysosome fusion"/>
    <property type="evidence" value="ECO:0007669"/>
    <property type="project" value="TreeGrafter"/>
</dbReference>
<dbReference type="PROSITE" id="PS51419">
    <property type="entry name" value="RAB"/>
    <property type="match status" value="1"/>
</dbReference>
<dbReference type="PROSITE" id="PS51417">
    <property type="entry name" value="ARF"/>
    <property type="match status" value="1"/>
</dbReference>
<dbReference type="InterPro" id="IPR001806">
    <property type="entry name" value="Small_GTPase"/>
</dbReference>
<dbReference type="GO" id="GO:0045335">
    <property type="term" value="C:phagocytic vesicle"/>
    <property type="evidence" value="ECO:0007669"/>
    <property type="project" value="TreeGrafter"/>
</dbReference>
<dbReference type="GO" id="GO:0005770">
    <property type="term" value="C:late endosome"/>
    <property type="evidence" value="ECO:0007669"/>
    <property type="project" value="TreeGrafter"/>
</dbReference>
<dbReference type="PRINTS" id="PR00449">
    <property type="entry name" value="RASTRNSFRMNG"/>
</dbReference>
<dbReference type="GO" id="GO:0008333">
    <property type="term" value="P:endosome to lysosome transport"/>
    <property type="evidence" value="ECO:0007669"/>
    <property type="project" value="TreeGrafter"/>
</dbReference>
<gene>
    <name evidence="4" type="ORF">TRFO_36573</name>
</gene>
<dbReference type="PANTHER" id="PTHR47981:SF22">
    <property type="entry name" value="RAS-RELATED PROTEIN RAB-7B"/>
    <property type="match status" value="1"/>
</dbReference>
<dbReference type="RefSeq" id="XP_068350360.1">
    <property type="nucleotide sequence ID" value="XM_068510906.1"/>
</dbReference>
<dbReference type="VEuPathDB" id="TrichDB:TRFO_36573"/>
<protein>
    <submittedName>
        <fullName evidence="4">Small GTP-binding protein</fullName>
    </submittedName>
</protein>
<dbReference type="EMBL" id="MLAK01001128">
    <property type="protein sequence ID" value="OHS97223.1"/>
    <property type="molecule type" value="Genomic_DNA"/>
</dbReference>
<dbReference type="InterPro" id="IPR027417">
    <property type="entry name" value="P-loop_NTPase"/>
</dbReference>
<reference evidence="4" key="1">
    <citation type="submission" date="2016-10" db="EMBL/GenBank/DDBJ databases">
        <authorList>
            <person name="Benchimol M."/>
            <person name="Almeida L.G."/>
            <person name="Vasconcelos A.T."/>
            <person name="Perreira-Neves A."/>
            <person name="Rosa I.A."/>
            <person name="Tasca T."/>
            <person name="Bogo M.R."/>
            <person name="de Souza W."/>
        </authorList>
    </citation>
    <scope>NUCLEOTIDE SEQUENCE [LARGE SCALE GENOMIC DNA]</scope>
    <source>
        <strain evidence="4">K</strain>
    </source>
</reference>
<dbReference type="GO" id="GO:0005764">
    <property type="term" value="C:lysosome"/>
    <property type="evidence" value="ECO:0007669"/>
    <property type="project" value="TreeGrafter"/>
</dbReference>
<dbReference type="GO" id="GO:0003924">
    <property type="term" value="F:GTPase activity"/>
    <property type="evidence" value="ECO:0007669"/>
    <property type="project" value="InterPro"/>
</dbReference>
<keyword evidence="5" id="KW-1185">Reference proteome</keyword>
<dbReference type="FunFam" id="3.40.50.300:FF:001204">
    <property type="entry name" value="Small GTP-binding protein, putative"/>
    <property type="match status" value="1"/>
</dbReference>
<dbReference type="Proteomes" id="UP000179807">
    <property type="component" value="Unassembled WGS sequence"/>
</dbReference>
<dbReference type="PANTHER" id="PTHR47981">
    <property type="entry name" value="RAB FAMILY"/>
    <property type="match status" value="1"/>
</dbReference>
<comment type="caution">
    <text evidence="4">The sequence shown here is derived from an EMBL/GenBank/DDBJ whole genome shotgun (WGS) entry which is preliminary data.</text>
</comment>
<keyword evidence="3" id="KW-0342">GTP-binding</keyword>
<name>A0A1J4JG01_9EUKA</name>